<dbReference type="AlphaFoldDB" id="A0A834UD48"/>
<dbReference type="Proteomes" id="UP000600918">
    <property type="component" value="Unassembled WGS sequence"/>
</dbReference>
<protein>
    <submittedName>
        <fullName evidence="1">Uncharacterized protein</fullName>
    </submittedName>
</protein>
<proteinExistence type="predicted"/>
<reference evidence="1" key="1">
    <citation type="journal article" date="2020" name="G3 (Bethesda)">
        <title>High-Quality Assemblies for Three Invasive Social Wasps from the &lt;i&gt;Vespula&lt;/i&gt; Genus.</title>
        <authorList>
            <person name="Harrop T.W.R."/>
            <person name="Guhlin J."/>
            <person name="McLaughlin G.M."/>
            <person name="Permina E."/>
            <person name="Stockwell P."/>
            <person name="Gilligan J."/>
            <person name="Le Lec M.F."/>
            <person name="Gruber M.A.M."/>
            <person name="Quinn O."/>
            <person name="Lovegrove M."/>
            <person name="Duncan E.J."/>
            <person name="Remnant E.J."/>
            <person name="Van Eeckhoven J."/>
            <person name="Graham B."/>
            <person name="Knapp R.A."/>
            <person name="Langford K.W."/>
            <person name="Kronenberg Z."/>
            <person name="Press M.O."/>
            <person name="Eacker S.M."/>
            <person name="Wilson-Rankin E.E."/>
            <person name="Purcell J."/>
            <person name="Lester P.J."/>
            <person name="Dearden P.K."/>
        </authorList>
    </citation>
    <scope>NUCLEOTIDE SEQUENCE</scope>
    <source>
        <strain evidence="1">Volc-1</strain>
    </source>
</reference>
<comment type="caution">
    <text evidence="1">The sequence shown here is derived from an EMBL/GenBank/DDBJ whole genome shotgun (WGS) entry which is preliminary data.</text>
</comment>
<name>A0A834UD48_VESPE</name>
<evidence type="ECO:0000313" key="2">
    <source>
        <dbReference type="Proteomes" id="UP000600918"/>
    </source>
</evidence>
<dbReference type="EMBL" id="JACSDY010000003">
    <property type="protein sequence ID" value="KAF7431748.1"/>
    <property type="molecule type" value="Genomic_DNA"/>
</dbReference>
<accession>A0A834UD48</accession>
<sequence length="88" mass="9701">MAHFYDSLSVYPLEFVAYHAINVYYSRKGSLPGSTVAMGKEHAGCWMLDAACHKPNIMAVPGVPCQIHYPILRSLLLAGLTSTIFRDS</sequence>
<keyword evidence="2" id="KW-1185">Reference proteome</keyword>
<organism evidence="1 2">
    <name type="scientific">Vespula pensylvanica</name>
    <name type="common">Western yellow jacket</name>
    <name type="synonym">Wasp</name>
    <dbReference type="NCBI Taxonomy" id="30213"/>
    <lineage>
        <taxon>Eukaryota</taxon>
        <taxon>Metazoa</taxon>
        <taxon>Ecdysozoa</taxon>
        <taxon>Arthropoda</taxon>
        <taxon>Hexapoda</taxon>
        <taxon>Insecta</taxon>
        <taxon>Pterygota</taxon>
        <taxon>Neoptera</taxon>
        <taxon>Endopterygota</taxon>
        <taxon>Hymenoptera</taxon>
        <taxon>Apocrita</taxon>
        <taxon>Aculeata</taxon>
        <taxon>Vespoidea</taxon>
        <taxon>Vespidae</taxon>
        <taxon>Vespinae</taxon>
        <taxon>Vespula</taxon>
    </lineage>
</organism>
<evidence type="ECO:0000313" key="1">
    <source>
        <dbReference type="EMBL" id="KAF7431748.1"/>
    </source>
</evidence>
<gene>
    <name evidence="1" type="ORF">H0235_004672</name>
</gene>